<gene>
    <name evidence="3" type="ORF">G443_003087</name>
</gene>
<sequence length="389" mass="42109">MTTAAERPDAGPGSGHPGNGSAPTPSSRGEDADVFGLDQPGREAALLPELVDLTERHRDGCPEYDRILTALGVPRPAAASTTSDLPWLPVRLFKEHDLRSVPAEAVFRVLTSSGTTGASVSRIHLDRESAAAQTRQLSRTLRAVLGPRRLPMLMVDSASTARGGTSFSARGAGVLGMANFGRDHVYVLDEDDRPDPGAVAEFLRRHGDSPFLVFGFTFMVWRYLYEIARDHRFDLSNGVLVHSGGWKRLADRAVDNAEFRRRFAADTGLRRIHNYYGMVEQIGTVFLEGPSGGSLYCPDFADVIVREPGTWREQPVGEPGVIEVVSTLPRSYPGHVLLTEDVGVVHGVDDGDWPGKRFSVTGRLPRAEARGCGDTFSGPRNTGPSGGRP</sequence>
<organism evidence="3 4">
    <name type="scientific">Actinoalloteichus caeruleus DSM 43889</name>
    <dbReference type="NCBI Taxonomy" id="1120930"/>
    <lineage>
        <taxon>Bacteria</taxon>
        <taxon>Bacillati</taxon>
        <taxon>Actinomycetota</taxon>
        <taxon>Actinomycetes</taxon>
        <taxon>Pseudonocardiales</taxon>
        <taxon>Pseudonocardiaceae</taxon>
        <taxon>Actinoalloteichus</taxon>
        <taxon>Actinoalloteichus cyanogriseus</taxon>
    </lineage>
</organism>
<reference evidence="3 4" key="2">
    <citation type="submission" date="2022-06" db="EMBL/GenBank/DDBJ databases">
        <title>Genomic Encyclopedia of Type Strains, Phase I: the one thousand microbial genomes (KMG-I) project.</title>
        <authorList>
            <person name="Kyrpides N."/>
        </authorList>
    </citation>
    <scope>NUCLEOTIDE SEQUENCE [LARGE SCALE GENOMIC DNA]</scope>
    <source>
        <strain evidence="3 4">DSM 43889</strain>
    </source>
</reference>
<protein>
    <submittedName>
        <fullName evidence="3">Acyl-protein synthetase, LuxE</fullName>
    </submittedName>
</protein>
<evidence type="ECO:0000259" key="2">
    <source>
        <dbReference type="Pfam" id="PF04443"/>
    </source>
</evidence>
<dbReference type="EMBL" id="AUBJ02000001">
    <property type="protein sequence ID" value="MCP2332817.1"/>
    <property type="molecule type" value="Genomic_DNA"/>
</dbReference>
<name>A0ABT1JJX9_ACTCY</name>
<dbReference type="InterPro" id="IPR042099">
    <property type="entry name" value="ANL_N_sf"/>
</dbReference>
<evidence type="ECO:0000313" key="3">
    <source>
        <dbReference type="EMBL" id="MCP2332817.1"/>
    </source>
</evidence>
<reference evidence="3 4" key="1">
    <citation type="submission" date="2013-07" db="EMBL/GenBank/DDBJ databases">
        <authorList>
            <consortium name="DOE Joint Genome Institute"/>
            <person name="Reeve W."/>
            <person name="Huntemann M."/>
            <person name="Han J."/>
            <person name="Chen A."/>
            <person name="Kyrpides N."/>
            <person name="Mavromatis K."/>
            <person name="Markowitz V."/>
            <person name="Palaniappan K."/>
            <person name="Ivanova N."/>
            <person name="Schaumberg A."/>
            <person name="Pati A."/>
            <person name="Liolios K."/>
            <person name="Nordberg H.P."/>
            <person name="Cantor M.N."/>
            <person name="Hua S.X."/>
            <person name="Woyke T."/>
        </authorList>
    </citation>
    <scope>NUCLEOTIDE SEQUENCE [LARGE SCALE GENOMIC DNA]</scope>
    <source>
        <strain evidence="3 4">DSM 43889</strain>
    </source>
</reference>
<accession>A0ABT1JJX9</accession>
<evidence type="ECO:0000256" key="1">
    <source>
        <dbReference type="SAM" id="MobiDB-lite"/>
    </source>
</evidence>
<dbReference type="Pfam" id="PF04443">
    <property type="entry name" value="LuxE"/>
    <property type="match status" value="1"/>
</dbReference>
<feature type="region of interest" description="Disordered" evidence="1">
    <location>
        <begin position="1"/>
        <end position="36"/>
    </location>
</feature>
<evidence type="ECO:0000313" key="4">
    <source>
        <dbReference type="Proteomes" id="UP000791080"/>
    </source>
</evidence>
<proteinExistence type="predicted"/>
<dbReference type="InterPro" id="IPR007534">
    <property type="entry name" value="LuxE"/>
</dbReference>
<feature type="domain" description="Acyl-protein synthetase LuxE" evidence="2">
    <location>
        <begin position="57"/>
        <end position="377"/>
    </location>
</feature>
<dbReference type="Gene3D" id="3.40.50.12780">
    <property type="entry name" value="N-terminal domain of ligase-like"/>
    <property type="match status" value="1"/>
</dbReference>
<keyword evidence="4" id="KW-1185">Reference proteome</keyword>
<dbReference type="Proteomes" id="UP000791080">
    <property type="component" value="Unassembled WGS sequence"/>
</dbReference>
<feature type="region of interest" description="Disordered" evidence="1">
    <location>
        <begin position="369"/>
        <end position="389"/>
    </location>
</feature>
<dbReference type="SUPFAM" id="SSF56801">
    <property type="entry name" value="Acetyl-CoA synthetase-like"/>
    <property type="match status" value="1"/>
</dbReference>
<comment type="caution">
    <text evidence="3">The sequence shown here is derived from an EMBL/GenBank/DDBJ whole genome shotgun (WGS) entry which is preliminary data.</text>
</comment>